<reference evidence="3" key="1">
    <citation type="submission" date="2016-10" db="EMBL/GenBank/DDBJ databases">
        <authorList>
            <person name="Varghese N."/>
            <person name="Submissions S."/>
        </authorList>
    </citation>
    <scope>NUCLEOTIDE SEQUENCE [LARGE SCALE GENOMIC DNA]</scope>
    <source>
        <strain evidence="3">DSM 23095</strain>
    </source>
</reference>
<gene>
    <name evidence="2" type="ORF">SAMN04488104_1006129</name>
</gene>
<dbReference type="Proteomes" id="UP000199060">
    <property type="component" value="Unassembled WGS sequence"/>
</dbReference>
<dbReference type="InterPro" id="IPR023393">
    <property type="entry name" value="START-like_dom_sf"/>
</dbReference>
<dbReference type="InterPro" id="IPR045736">
    <property type="entry name" value="START_2"/>
</dbReference>
<feature type="domain" description="START-like" evidence="1">
    <location>
        <begin position="3"/>
        <end position="130"/>
    </location>
</feature>
<dbReference type="AlphaFoldDB" id="A0A1G6PPQ6"/>
<evidence type="ECO:0000313" key="2">
    <source>
        <dbReference type="EMBL" id="SDC81476.1"/>
    </source>
</evidence>
<dbReference type="SUPFAM" id="SSF55961">
    <property type="entry name" value="Bet v1-like"/>
    <property type="match status" value="1"/>
</dbReference>
<evidence type="ECO:0000313" key="3">
    <source>
        <dbReference type="Proteomes" id="UP000199060"/>
    </source>
</evidence>
<dbReference type="OrthoDB" id="667567at2"/>
<sequence>MVKNKFVADYQINASKKIVFQYLSTASGLEEWFADEVKINEDKAYIFNFDGEDHHAKLASLRINSHVKFEFYDPTNPEEKDHAFIEFKLEENELTQTLFLKVIDYSDGYDDEELTAIWEGLIGKLKEIIGG</sequence>
<dbReference type="RefSeq" id="WP_087938108.1">
    <property type="nucleotide sequence ID" value="NZ_FNAC01000006.1"/>
</dbReference>
<proteinExistence type="predicted"/>
<evidence type="ECO:0000259" key="1">
    <source>
        <dbReference type="Pfam" id="PF19569"/>
    </source>
</evidence>
<organism evidence="2 3">
    <name type="scientific">Algoriphagus faecimaris</name>
    <dbReference type="NCBI Taxonomy" id="686796"/>
    <lineage>
        <taxon>Bacteria</taxon>
        <taxon>Pseudomonadati</taxon>
        <taxon>Bacteroidota</taxon>
        <taxon>Cytophagia</taxon>
        <taxon>Cytophagales</taxon>
        <taxon>Cyclobacteriaceae</taxon>
        <taxon>Algoriphagus</taxon>
    </lineage>
</organism>
<dbReference type="Pfam" id="PF19569">
    <property type="entry name" value="START_2"/>
    <property type="match status" value="1"/>
</dbReference>
<dbReference type="STRING" id="686796.SAMN04488104_1006129"/>
<name>A0A1G6PPQ6_9BACT</name>
<protein>
    <submittedName>
        <fullName evidence="2">Uncharacterized conserved protein YndB, AHSA1/START domain</fullName>
    </submittedName>
</protein>
<dbReference type="EMBL" id="FNAC01000006">
    <property type="protein sequence ID" value="SDC81476.1"/>
    <property type="molecule type" value="Genomic_DNA"/>
</dbReference>
<keyword evidence="3" id="KW-1185">Reference proteome</keyword>
<dbReference type="Gene3D" id="3.30.530.20">
    <property type="match status" value="1"/>
</dbReference>
<accession>A0A1G6PPQ6</accession>